<dbReference type="Proteomes" id="UP000003250">
    <property type="component" value="Unassembled WGS sequence"/>
</dbReference>
<proteinExistence type="predicted"/>
<accession>H0HYU7</accession>
<dbReference type="InterPro" id="IPR054209">
    <property type="entry name" value="DUF6916"/>
</dbReference>
<dbReference type="PATRIC" id="fig|1107882.3.peg.5211"/>
<sequence>MIENLTISQFEPHLGEVFAVAGNGADIALTLKAARPLGAALREGGAFALHFLGPPTPPLRQSIYRLSHAALGTLDLFIVPVGKDNSGILYEAIFT</sequence>
<evidence type="ECO:0000259" key="1">
    <source>
        <dbReference type="Pfam" id="PF21880"/>
    </source>
</evidence>
<keyword evidence="3" id="KW-1185">Reference proteome</keyword>
<dbReference type="Pfam" id="PF21880">
    <property type="entry name" value="DUF6916"/>
    <property type="match status" value="1"/>
</dbReference>
<dbReference type="AlphaFoldDB" id="H0HYU7"/>
<protein>
    <recommendedName>
        <fullName evidence="1">DUF6916 domain-containing protein</fullName>
    </recommendedName>
</protein>
<dbReference type="EMBL" id="AHAM01000233">
    <property type="protein sequence ID" value="EHK54098.1"/>
    <property type="molecule type" value="Genomic_DNA"/>
</dbReference>
<evidence type="ECO:0000313" key="2">
    <source>
        <dbReference type="EMBL" id="EHK54098.1"/>
    </source>
</evidence>
<evidence type="ECO:0000313" key="3">
    <source>
        <dbReference type="Proteomes" id="UP000003250"/>
    </source>
</evidence>
<feature type="domain" description="DUF6916" evidence="1">
    <location>
        <begin position="5"/>
        <end position="94"/>
    </location>
</feature>
<organism evidence="2 3">
    <name type="scientific">Mesorhizobium alhagi CCNWXJ12-2</name>
    <dbReference type="NCBI Taxonomy" id="1107882"/>
    <lineage>
        <taxon>Bacteria</taxon>
        <taxon>Pseudomonadati</taxon>
        <taxon>Pseudomonadota</taxon>
        <taxon>Alphaproteobacteria</taxon>
        <taxon>Hyphomicrobiales</taxon>
        <taxon>Phyllobacteriaceae</taxon>
        <taxon>Allomesorhizobium</taxon>
    </lineage>
</organism>
<dbReference type="RefSeq" id="WP_008838954.1">
    <property type="nucleotide sequence ID" value="NZ_AHAM01000233.1"/>
</dbReference>
<name>H0HYU7_9HYPH</name>
<gene>
    <name evidence="2" type="ORF">MAXJ12_26908</name>
</gene>
<reference evidence="2 3" key="1">
    <citation type="journal article" date="2012" name="J. Bacteriol.">
        <title>Draft Genome Sequence of Mesorhizobium alhagi CCNWXJ12-2T, a Novel Salt-Resistant Species Isolated from the Desert of Northwestern China.</title>
        <authorList>
            <person name="Zhou M."/>
            <person name="Chen W."/>
            <person name="Chen H."/>
            <person name="Wei G."/>
        </authorList>
    </citation>
    <scope>NUCLEOTIDE SEQUENCE [LARGE SCALE GENOMIC DNA]</scope>
    <source>
        <strain evidence="2 3">CCNWXJ12-2</strain>
    </source>
</reference>